<dbReference type="KEGG" id="rhoz:GXP67_01195"/>
<dbReference type="SMART" id="SM00421">
    <property type="entry name" value="HTH_LUXR"/>
    <property type="match status" value="1"/>
</dbReference>
<keyword evidence="6" id="KW-0238">DNA-binding</keyword>
<dbReference type="FunFam" id="3.30.565.10:FF:000006">
    <property type="entry name" value="Sensor histidine kinase WalK"/>
    <property type="match status" value="1"/>
</dbReference>
<dbReference type="AlphaFoldDB" id="A0A6C0GBR8"/>
<evidence type="ECO:0000259" key="12">
    <source>
        <dbReference type="PROSITE" id="PS50110"/>
    </source>
</evidence>
<dbReference type="SMART" id="SM00388">
    <property type="entry name" value="HisKA"/>
    <property type="match status" value="1"/>
</dbReference>
<organism evidence="13 14">
    <name type="scientific">Rhodocytophaga rosea</name>
    <dbReference type="NCBI Taxonomy" id="2704465"/>
    <lineage>
        <taxon>Bacteria</taxon>
        <taxon>Pseudomonadati</taxon>
        <taxon>Bacteroidota</taxon>
        <taxon>Cytophagia</taxon>
        <taxon>Cytophagales</taxon>
        <taxon>Rhodocytophagaceae</taxon>
        <taxon>Rhodocytophaga</taxon>
    </lineage>
</organism>
<dbReference type="InterPro" id="IPR036097">
    <property type="entry name" value="HisK_dim/P_sf"/>
</dbReference>
<dbReference type="InterPro" id="IPR004358">
    <property type="entry name" value="Sig_transdc_His_kin-like_C"/>
</dbReference>
<keyword evidence="4" id="KW-0808">Transferase</keyword>
<dbReference type="Gene3D" id="1.10.10.10">
    <property type="entry name" value="Winged helix-like DNA-binding domain superfamily/Winged helix DNA-binding domain"/>
    <property type="match status" value="1"/>
</dbReference>
<dbReference type="Gene3D" id="1.10.287.130">
    <property type="match status" value="1"/>
</dbReference>
<dbReference type="GO" id="GO:0000155">
    <property type="term" value="F:phosphorelay sensor kinase activity"/>
    <property type="evidence" value="ECO:0007669"/>
    <property type="project" value="InterPro"/>
</dbReference>
<proteinExistence type="predicted"/>
<feature type="transmembrane region" description="Helical" evidence="9">
    <location>
        <begin position="134"/>
        <end position="155"/>
    </location>
</feature>
<evidence type="ECO:0000256" key="3">
    <source>
        <dbReference type="ARBA" id="ARBA00022553"/>
    </source>
</evidence>
<dbReference type="PROSITE" id="PS50109">
    <property type="entry name" value="HIS_KIN"/>
    <property type="match status" value="1"/>
</dbReference>
<dbReference type="PANTHER" id="PTHR43547:SF2">
    <property type="entry name" value="HYBRID SIGNAL TRANSDUCTION HISTIDINE KINASE C"/>
    <property type="match status" value="1"/>
</dbReference>
<gene>
    <name evidence="13" type="ORF">GXP67_01195</name>
</gene>
<dbReference type="SUPFAM" id="SSF46894">
    <property type="entry name" value="C-terminal effector domain of the bipartite response regulators"/>
    <property type="match status" value="1"/>
</dbReference>
<comment type="catalytic activity">
    <reaction evidence="1">
        <text>ATP + protein L-histidine = ADP + protein N-phospho-L-histidine.</text>
        <dbReference type="EC" id="2.7.13.3"/>
    </reaction>
</comment>
<evidence type="ECO:0000313" key="14">
    <source>
        <dbReference type="Proteomes" id="UP000480178"/>
    </source>
</evidence>
<dbReference type="Proteomes" id="UP000480178">
    <property type="component" value="Chromosome"/>
</dbReference>
<feature type="domain" description="Histidine kinase" evidence="11">
    <location>
        <begin position="262"/>
        <end position="480"/>
    </location>
</feature>
<feature type="domain" description="Response regulatory" evidence="12">
    <location>
        <begin position="516"/>
        <end position="632"/>
    </location>
</feature>
<evidence type="ECO:0000256" key="4">
    <source>
        <dbReference type="ARBA" id="ARBA00022679"/>
    </source>
</evidence>
<feature type="transmembrane region" description="Helical" evidence="9">
    <location>
        <begin position="108"/>
        <end position="128"/>
    </location>
</feature>
<dbReference type="Gene3D" id="3.40.50.2300">
    <property type="match status" value="1"/>
</dbReference>
<dbReference type="GO" id="GO:0006355">
    <property type="term" value="P:regulation of DNA-templated transcription"/>
    <property type="evidence" value="ECO:0007669"/>
    <property type="project" value="InterPro"/>
</dbReference>
<feature type="modified residue" description="4-aspartylphosphate" evidence="7">
    <location>
        <position position="565"/>
    </location>
</feature>
<feature type="domain" description="HTH luxR-type" evidence="10">
    <location>
        <begin position="675"/>
        <end position="738"/>
    </location>
</feature>
<evidence type="ECO:0000256" key="2">
    <source>
        <dbReference type="ARBA" id="ARBA00012438"/>
    </source>
</evidence>
<dbReference type="PROSITE" id="PS50110">
    <property type="entry name" value="RESPONSE_REGULATORY"/>
    <property type="match status" value="1"/>
</dbReference>
<keyword evidence="9" id="KW-0812">Transmembrane</keyword>
<dbReference type="Pfam" id="PF02518">
    <property type="entry name" value="HATPase_c"/>
    <property type="match status" value="1"/>
</dbReference>
<dbReference type="CDD" id="cd06170">
    <property type="entry name" value="LuxR_C_like"/>
    <property type="match status" value="1"/>
</dbReference>
<dbReference type="EMBL" id="CP048222">
    <property type="protein sequence ID" value="QHT65386.1"/>
    <property type="molecule type" value="Genomic_DNA"/>
</dbReference>
<dbReference type="InterPro" id="IPR011006">
    <property type="entry name" value="CheY-like_superfamily"/>
</dbReference>
<dbReference type="SUPFAM" id="SSF55874">
    <property type="entry name" value="ATPase domain of HSP90 chaperone/DNA topoisomerase II/histidine kinase"/>
    <property type="match status" value="1"/>
</dbReference>
<dbReference type="PROSITE" id="PS50043">
    <property type="entry name" value="HTH_LUXR_2"/>
    <property type="match status" value="1"/>
</dbReference>
<name>A0A6C0GBR8_9BACT</name>
<evidence type="ECO:0000256" key="1">
    <source>
        <dbReference type="ARBA" id="ARBA00000085"/>
    </source>
</evidence>
<dbReference type="PRINTS" id="PR00038">
    <property type="entry name" value="HTHLUXR"/>
</dbReference>
<accession>A0A6C0GBR8</accession>
<evidence type="ECO:0000256" key="7">
    <source>
        <dbReference type="PROSITE-ProRule" id="PRU00169"/>
    </source>
</evidence>
<dbReference type="PANTHER" id="PTHR43547">
    <property type="entry name" value="TWO-COMPONENT HISTIDINE KINASE"/>
    <property type="match status" value="1"/>
</dbReference>
<dbReference type="InterPro" id="IPR001789">
    <property type="entry name" value="Sig_transdc_resp-reg_receiver"/>
</dbReference>
<keyword evidence="3 7" id="KW-0597">Phosphoprotein</keyword>
<dbReference type="SUPFAM" id="SSF52172">
    <property type="entry name" value="CheY-like"/>
    <property type="match status" value="1"/>
</dbReference>
<dbReference type="RefSeq" id="WP_162441473.1">
    <property type="nucleotide sequence ID" value="NZ_CP048222.1"/>
</dbReference>
<evidence type="ECO:0000259" key="10">
    <source>
        <dbReference type="PROSITE" id="PS50043"/>
    </source>
</evidence>
<dbReference type="InterPro" id="IPR016032">
    <property type="entry name" value="Sig_transdc_resp-reg_C-effctor"/>
</dbReference>
<dbReference type="InterPro" id="IPR036890">
    <property type="entry name" value="HATPase_C_sf"/>
</dbReference>
<feature type="transmembrane region" description="Helical" evidence="9">
    <location>
        <begin position="79"/>
        <end position="96"/>
    </location>
</feature>
<evidence type="ECO:0000259" key="11">
    <source>
        <dbReference type="PROSITE" id="PS50109"/>
    </source>
</evidence>
<feature type="transmembrane region" description="Helical" evidence="9">
    <location>
        <begin position="15"/>
        <end position="35"/>
    </location>
</feature>
<dbReference type="EC" id="2.7.13.3" evidence="2"/>
<dbReference type="Pfam" id="PF00196">
    <property type="entry name" value="GerE"/>
    <property type="match status" value="1"/>
</dbReference>
<sequence length="738" mass="86066">MGLLEMRIPGTEMHVITFVFSALEIVMFFYQLIFFISRPTDKSRLRYLILLFLLIIYNVVGGLLPDQNIDIPVQLQNCFSYSTGFLMAAYFPYYFYKGFELKDLRFHTYYGWCIYLLFPYILFVYLYYKTDDLVYAAKVGMSIPIVYSLILFYSITKSVVRKYKENKGNSDVMEMVGLYIAYSSWFGVPIVTYFQASQAYEYLCSNTGFFVMTVLFVRKTVHQQRYEYNKLQELNDNLTEKVKERTRQLELSNEQKTNFFVNLAHETKTPLTLIKNYFDEYISNLDDPEDLADELKVVKSNIDKLSNDIVNFFDLERFNKGLDVYSHRYVSNFSRILADNLVLFKVYCSKKKIRLTESIEPDLLIKAHPQSLDRIINNLIENAIKFSPEEGSIEVKLQAHADEIHFSIKDKGIGITPELHHKLFEPYYQINNEKSNFQGMGLGLSIVKSIVDSLHGHIIIHSNPEKEIGTEIIITLEKHIGTDKELEIEFQVDDRPSYSFENYQVEEPVFIDTKYTILVVEDNLELLSYLLKKLSKKYNVYASRNGTEALRKLKEMPVPQLIISDIMMDQMDGLKLAKIISDTERYHHIPFLFITAKSTQKDKLAGLNMGALDVIQKPFSMTELQYKVESVLASHSRQRKALLNQLASHSVKIMSDGQEEIITDEVEQKKIKFEYNCKLYNLTSQETEITRRLIEGITYKKIGEELFISEYTVKTHAQNIFKKVEVQNKLALRKKLEN</sequence>
<dbReference type="InterPro" id="IPR000792">
    <property type="entry name" value="Tscrpt_reg_LuxR_C"/>
</dbReference>
<keyword evidence="8" id="KW-0175">Coiled coil</keyword>
<reference evidence="13 14" key="1">
    <citation type="submission" date="2020-01" db="EMBL/GenBank/DDBJ databases">
        <authorList>
            <person name="Kim M.K."/>
        </authorList>
    </citation>
    <scope>NUCLEOTIDE SEQUENCE [LARGE SCALE GENOMIC DNA]</scope>
    <source>
        <strain evidence="13 14">172606-1</strain>
    </source>
</reference>
<dbReference type="InterPro" id="IPR003594">
    <property type="entry name" value="HATPase_dom"/>
</dbReference>
<dbReference type="Pfam" id="PF00072">
    <property type="entry name" value="Response_reg"/>
    <property type="match status" value="1"/>
</dbReference>
<dbReference type="SMART" id="SM00387">
    <property type="entry name" value="HATPase_c"/>
    <property type="match status" value="1"/>
</dbReference>
<dbReference type="PROSITE" id="PS00622">
    <property type="entry name" value="HTH_LUXR_1"/>
    <property type="match status" value="1"/>
</dbReference>
<keyword evidence="9" id="KW-0472">Membrane</keyword>
<dbReference type="CDD" id="cd00075">
    <property type="entry name" value="HATPase"/>
    <property type="match status" value="1"/>
</dbReference>
<keyword evidence="14" id="KW-1185">Reference proteome</keyword>
<feature type="transmembrane region" description="Helical" evidence="9">
    <location>
        <begin position="176"/>
        <end position="194"/>
    </location>
</feature>
<evidence type="ECO:0000256" key="5">
    <source>
        <dbReference type="ARBA" id="ARBA00022777"/>
    </source>
</evidence>
<evidence type="ECO:0000256" key="6">
    <source>
        <dbReference type="ARBA" id="ARBA00023125"/>
    </source>
</evidence>
<dbReference type="InterPro" id="IPR003661">
    <property type="entry name" value="HisK_dim/P_dom"/>
</dbReference>
<keyword evidence="9" id="KW-1133">Transmembrane helix</keyword>
<protein>
    <recommendedName>
        <fullName evidence="2">histidine kinase</fullName>
        <ecNumber evidence="2">2.7.13.3</ecNumber>
    </recommendedName>
</protein>
<evidence type="ECO:0000256" key="9">
    <source>
        <dbReference type="SAM" id="Phobius"/>
    </source>
</evidence>
<dbReference type="InterPro" id="IPR005467">
    <property type="entry name" value="His_kinase_dom"/>
</dbReference>
<keyword evidence="5" id="KW-0418">Kinase</keyword>
<evidence type="ECO:0000313" key="13">
    <source>
        <dbReference type="EMBL" id="QHT65386.1"/>
    </source>
</evidence>
<dbReference type="Gene3D" id="3.30.565.10">
    <property type="entry name" value="Histidine kinase-like ATPase, C-terminal domain"/>
    <property type="match status" value="1"/>
</dbReference>
<dbReference type="InterPro" id="IPR036388">
    <property type="entry name" value="WH-like_DNA-bd_sf"/>
</dbReference>
<dbReference type="GO" id="GO:0003677">
    <property type="term" value="F:DNA binding"/>
    <property type="evidence" value="ECO:0007669"/>
    <property type="project" value="UniProtKB-KW"/>
</dbReference>
<dbReference type="CDD" id="cd00082">
    <property type="entry name" value="HisKA"/>
    <property type="match status" value="1"/>
</dbReference>
<dbReference type="SUPFAM" id="SSF47384">
    <property type="entry name" value="Homodimeric domain of signal transducing histidine kinase"/>
    <property type="match status" value="1"/>
</dbReference>
<feature type="coiled-coil region" evidence="8">
    <location>
        <begin position="221"/>
        <end position="255"/>
    </location>
</feature>
<evidence type="ECO:0000256" key="8">
    <source>
        <dbReference type="SAM" id="Coils"/>
    </source>
</evidence>
<dbReference type="PRINTS" id="PR00344">
    <property type="entry name" value="BCTRLSENSOR"/>
</dbReference>
<feature type="transmembrane region" description="Helical" evidence="9">
    <location>
        <begin position="47"/>
        <end position="64"/>
    </location>
</feature>
<dbReference type="SMART" id="SM00448">
    <property type="entry name" value="REC"/>
    <property type="match status" value="1"/>
</dbReference>